<evidence type="ECO:0000256" key="15">
    <source>
        <dbReference type="SAM" id="Phobius"/>
    </source>
</evidence>
<feature type="modified residue" description="Phosphohistidine" evidence="14">
    <location>
        <position position="720"/>
    </location>
</feature>
<dbReference type="Pfam" id="PF00512">
    <property type="entry name" value="HisKA"/>
    <property type="match status" value="1"/>
</dbReference>
<dbReference type="SUPFAM" id="SSF47226">
    <property type="entry name" value="Histidine-containing phosphotransfer domain, HPT domain"/>
    <property type="match status" value="1"/>
</dbReference>
<dbReference type="PROSITE" id="PS50109">
    <property type="entry name" value="HIS_KIN"/>
    <property type="match status" value="1"/>
</dbReference>
<dbReference type="PANTHER" id="PTHR45339:SF1">
    <property type="entry name" value="HYBRID SIGNAL TRANSDUCTION HISTIDINE KINASE J"/>
    <property type="match status" value="1"/>
</dbReference>
<dbReference type="SMART" id="SM00388">
    <property type="entry name" value="HisKA"/>
    <property type="match status" value="1"/>
</dbReference>
<dbReference type="EC" id="2.7.13.3" evidence="3"/>
<name>A0A6N9HKY2_9BURK</name>
<keyword evidence="7 15" id="KW-0812">Transmembrane</keyword>
<dbReference type="InterPro" id="IPR003660">
    <property type="entry name" value="HAMP_dom"/>
</dbReference>
<dbReference type="InterPro" id="IPR003594">
    <property type="entry name" value="HATPase_dom"/>
</dbReference>
<keyword evidence="5 14" id="KW-0597">Phosphoprotein</keyword>
<dbReference type="CDD" id="cd00082">
    <property type="entry name" value="HisKA"/>
    <property type="match status" value="1"/>
</dbReference>
<proteinExistence type="predicted"/>
<feature type="transmembrane region" description="Helical" evidence="15">
    <location>
        <begin position="12"/>
        <end position="30"/>
    </location>
</feature>
<evidence type="ECO:0000259" key="17">
    <source>
        <dbReference type="PROSITE" id="PS50112"/>
    </source>
</evidence>
<reference evidence="20 21" key="1">
    <citation type="submission" date="2019-12" db="EMBL/GenBank/DDBJ databases">
        <title>Novel species isolated from a subtropical stream in China.</title>
        <authorList>
            <person name="Lu H."/>
        </authorList>
    </citation>
    <scope>NUCLEOTIDE SEQUENCE [LARGE SCALE GENOMIC DNA]</scope>
    <source>
        <strain evidence="20 21">DS3</strain>
    </source>
</reference>
<dbReference type="InterPro" id="IPR003661">
    <property type="entry name" value="HisK_dim/P_dom"/>
</dbReference>
<feature type="domain" description="Histidine kinase" evidence="16">
    <location>
        <begin position="421"/>
        <end position="642"/>
    </location>
</feature>
<evidence type="ECO:0000259" key="19">
    <source>
        <dbReference type="PROSITE" id="PS50894"/>
    </source>
</evidence>
<evidence type="ECO:0000259" key="16">
    <source>
        <dbReference type="PROSITE" id="PS50109"/>
    </source>
</evidence>
<evidence type="ECO:0000256" key="10">
    <source>
        <dbReference type="ARBA" id="ARBA00022840"/>
    </source>
</evidence>
<evidence type="ECO:0000256" key="14">
    <source>
        <dbReference type="PROSITE-ProRule" id="PRU00110"/>
    </source>
</evidence>
<dbReference type="InterPro" id="IPR005467">
    <property type="entry name" value="His_kinase_dom"/>
</dbReference>
<keyword evidence="6" id="KW-0808">Transferase</keyword>
<dbReference type="InterPro" id="IPR008207">
    <property type="entry name" value="Sig_transdc_His_kin_Hpt_dom"/>
</dbReference>
<dbReference type="GO" id="GO:0005886">
    <property type="term" value="C:plasma membrane"/>
    <property type="evidence" value="ECO:0007669"/>
    <property type="project" value="UniProtKB-SubCell"/>
</dbReference>
<dbReference type="Proteomes" id="UP000448575">
    <property type="component" value="Unassembled WGS sequence"/>
</dbReference>
<evidence type="ECO:0000256" key="13">
    <source>
        <dbReference type="ARBA" id="ARBA00023136"/>
    </source>
</evidence>
<keyword evidence="9" id="KW-0418">Kinase</keyword>
<sequence>MDLLRNLRFARRLALLVGIFACGFLLYGLWSFRTLDKLRVNGPLYGDVVQGKDLIADVLPPPLYIIESFLVAQQLAAAGNQLERDQLAQRLRTLHAQQLAREQYWKSRPLDPSLAETLKQSNLHAAAFYRDAFGQLVPALDLGERARAAHALLAMKRSYEQHRRVVDNLVQLAASRARFTEGQAADRVERDSLLLLAILAASLAMAVALAWLISRSITRPLAEALAVAQRMRQGDLSSPAPQPYHDETGELLLSLHALQQDLVGAAAARDAAGEKLRRTRRLLDQLTNNTDLLVLGLGRDGEVLLFNDTAVRLTGCARHAVLGRVWRDLPLLPMSAIALWPAGGQPEQLRAMPAAQEHMLTTASGDERRIAWRHTVLEEGDIALLSFGLDVTELRQAERAIAAAQETADMANRSKSSFLANMSHEIRTPLNAIIGLTQLVLQGQLDARQRSYLQQVDGAATNLQAMFNDILDFSRIEAGKFQMEECVFSVRQAAEQACAAWQAPAQVKGLQLECAVDAAVPSELVGDAARLQQLLQHLLAHAVRFTEQGKVLLVLQREDGGQGAQGAPAQQGATVLRCEVRDTGVARDAAIQLFEPVSQGDCAAGLGLSVARQLAAMMGGHLLLESDPVQGNRFIFTALFRHALPAASASAEAQAAARAAWPALSACGIDMAGALARAQGNGAQLHKALGQFLQSQAALHATIGDALAHGNRARAQRLAHTLAGMAAQLGMEGLRQAAAEVLNALRGGADAAPELARLAPMLDAVLQAIHADLQAAEGSGEQAA</sequence>
<dbReference type="InterPro" id="IPR035965">
    <property type="entry name" value="PAS-like_dom_sf"/>
</dbReference>
<keyword evidence="8" id="KW-0547">Nucleotide-binding</keyword>
<evidence type="ECO:0000256" key="8">
    <source>
        <dbReference type="ARBA" id="ARBA00022741"/>
    </source>
</evidence>
<dbReference type="RefSeq" id="WP_161026329.1">
    <property type="nucleotide sequence ID" value="NZ_WWCJ01000009.1"/>
</dbReference>
<dbReference type="FunFam" id="1.10.287.130:FF:000002">
    <property type="entry name" value="Two-component osmosensing histidine kinase"/>
    <property type="match status" value="1"/>
</dbReference>
<dbReference type="AlphaFoldDB" id="A0A6N9HKY2"/>
<evidence type="ECO:0000256" key="6">
    <source>
        <dbReference type="ARBA" id="ARBA00022679"/>
    </source>
</evidence>
<keyword evidence="11 15" id="KW-1133">Transmembrane helix</keyword>
<keyword evidence="4" id="KW-1003">Cell membrane</keyword>
<dbReference type="PROSITE" id="PS50112">
    <property type="entry name" value="PAS"/>
    <property type="match status" value="1"/>
</dbReference>
<dbReference type="SMART" id="SM00304">
    <property type="entry name" value="HAMP"/>
    <property type="match status" value="1"/>
</dbReference>
<feature type="domain" description="PAS" evidence="17">
    <location>
        <begin position="279"/>
        <end position="324"/>
    </location>
</feature>
<protein>
    <recommendedName>
        <fullName evidence="3">histidine kinase</fullName>
        <ecNumber evidence="3">2.7.13.3</ecNumber>
    </recommendedName>
</protein>
<dbReference type="EMBL" id="WWCJ01000009">
    <property type="protein sequence ID" value="MYN03365.1"/>
    <property type="molecule type" value="Genomic_DNA"/>
</dbReference>
<dbReference type="Gene3D" id="3.30.450.20">
    <property type="entry name" value="PAS domain"/>
    <property type="match status" value="1"/>
</dbReference>
<dbReference type="Pfam" id="PF00672">
    <property type="entry name" value="HAMP"/>
    <property type="match status" value="1"/>
</dbReference>
<dbReference type="CDD" id="cd06225">
    <property type="entry name" value="HAMP"/>
    <property type="match status" value="1"/>
</dbReference>
<dbReference type="Pfam" id="PF02518">
    <property type="entry name" value="HATPase_c"/>
    <property type="match status" value="1"/>
</dbReference>
<dbReference type="SUPFAM" id="SSF55874">
    <property type="entry name" value="ATPase domain of HSP90 chaperone/DNA topoisomerase II/histidine kinase"/>
    <property type="match status" value="1"/>
</dbReference>
<dbReference type="Pfam" id="PF01627">
    <property type="entry name" value="Hpt"/>
    <property type="match status" value="1"/>
</dbReference>
<dbReference type="GO" id="GO:0000155">
    <property type="term" value="F:phosphorelay sensor kinase activity"/>
    <property type="evidence" value="ECO:0007669"/>
    <property type="project" value="InterPro"/>
</dbReference>
<comment type="subcellular location">
    <subcellularLocation>
        <location evidence="2">Cell membrane</location>
        <topology evidence="2">Multi-pass membrane protein</topology>
    </subcellularLocation>
</comment>
<organism evidence="20 21">
    <name type="scientific">Pseudoduganella guangdongensis</name>
    <dbReference type="NCBI Taxonomy" id="2692179"/>
    <lineage>
        <taxon>Bacteria</taxon>
        <taxon>Pseudomonadati</taxon>
        <taxon>Pseudomonadota</taxon>
        <taxon>Betaproteobacteria</taxon>
        <taxon>Burkholderiales</taxon>
        <taxon>Oxalobacteraceae</taxon>
        <taxon>Telluria group</taxon>
        <taxon>Pseudoduganella</taxon>
    </lineage>
</organism>
<evidence type="ECO:0000256" key="5">
    <source>
        <dbReference type="ARBA" id="ARBA00022553"/>
    </source>
</evidence>
<evidence type="ECO:0000256" key="1">
    <source>
        <dbReference type="ARBA" id="ARBA00000085"/>
    </source>
</evidence>
<dbReference type="Gene3D" id="6.10.340.10">
    <property type="match status" value="1"/>
</dbReference>
<dbReference type="SMART" id="SM00387">
    <property type="entry name" value="HATPase_c"/>
    <property type="match status" value="1"/>
</dbReference>
<evidence type="ECO:0000313" key="20">
    <source>
        <dbReference type="EMBL" id="MYN03365.1"/>
    </source>
</evidence>
<dbReference type="SUPFAM" id="SSF47384">
    <property type="entry name" value="Homodimeric domain of signal transducing histidine kinase"/>
    <property type="match status" value="1"/>
</dbReference>
<accession>A0A6N9HKY2</accession>
<dbReference type="Gene3D" id="1.20.120.160">
    <property type="entry name" value="HPT domain"/>
    <property type="match status" value="1"/>
</dbReference>
<evidence type="ECO:0000256" key="4">
    <source>
        <dbReference type="ARBA" id="ARBA00022475"/>
    </source>
</evidence>
<dbReference type="InterPro" id="IPR036097">
    <property type="entry name" value="HisK_dim/P_sf"/>
</dbReference>
<comment type="catalytic activity">
    <reaction evidence="1">
        <text>ATP + protein L-histidine = ADP + protein N-phospho-L-histidine.</text>
        <dbReference type="EC" id="2.7.13.3"/>
    </reaction>
</comment>
<evidence type="ECO:0000256" key="7">
    <source>
        <dbReference type="ARBA" id="ARBA00022692"/>
    </source>
</evidence>
<evidence type="ECO:0000256" key="12">
    <source>
        <dbReference type="ARBA" id="ARBA00023012"/>
    </source>
</evidence>
<feature type="transmembrane region" description="Helical" evidence="15">
    <location>
        <begin position="193"/>
        <end position="213"/>
    </location>
</feature>
<feature type="domain" description="HAMP" evidence="18">
    <location>
        <begin position="215"/>
        <end position="267"/>
    </location>
</feature>
<keyword evidence="21" id="KW-1185">Reference proteome</keyword>
<evidence type="ECO:0000256" key="11">
    <source>
        <dbReference type="ARBA" id="ARBA00022989"/>
    </source>
</evidence>
<feature type="domain" description="HPt" evidence="19">
    <location>
        <begin position="681"/>
        <end position="776"/>
    </location>
</feature>
<gene>
    <name evidence="20" type="ORF">GTP41_14815</name>
</gene>
<dbReference type="PROSITE" id="PS50885">
    <property type="entry name" value="HAMP"/>
    <property type="match status" value="1"/>
</dbReference>
<dbReference type="SUPFAM" id="SSF158472">
    <property type="entry name" value="HAMP domain-like"/>
    <property type="match status" value="1"/>
</dbReference>
<dbReference type="GO" id="GO:0005524">
    <property type="term" value="F:ATP binding"/>
    <property type="evidence" value="ECO:0007669"/>
    <property type="project" value="UniProtKB-KW"/>
</dbReference>
<dbReference type="Gene3D" id="1.10.287.130">
    <property type="match status" value="1"/>
</dbReference>
<evidence type="ECO:0000256" key="2">
    <source>
        <dbReference type="ARBA" id="ARBA00004651"/>
    </source>
</evidence>
<comment type="caution">
    <text evidence="20">The sequence shown here is derived from an EMBL/GenBank/DDBJ whole genome shotgun (WGS) entry which is preliminary data.</text>
</comment>
<dbReference type="InterPro" id="IPR036890">
    <property type="entry name" value="HATPase_C_sf"/>
</dbReference>
<dbReference type="Gene3D" id="3.30.565.10">
    <property type="entry name" value="Histidine kinase-like ATPase, C-terminal domain"/>
    <property type="match status" value="1"/>
</dbReference>
<dbReference type="PANTHER" id="PTHR45339">
    <property type="entry name" value="HYBRID SIGNAL TRANSDUCTION HISTIDINE KINASE J"/>
    <property type="match status" value="1"/>
</dbReference>
<evidence type="ECO:0000256" key="3">
    <source>
        <dbReference type="ARBA" id="ARBA00012438"/>
    </source>
</evidence>
<evidence type="ECO:0000259" key="18">
    <source>
        <dbReference type="PROSITE" id="PS50885"/>
    </source>
</evidence>
<dbReference type="SUPFAM" id="SSF55785">
    <property type="entry name" value="PYP-like sensor domain (PAS domain)"/>
    <property type="match status" value="1"/>
</dbReference>
<keyword evidence="13 15" id="KW-0472">Membrane</keyword>
<evidence type="ECO:0000313" key="21">
    <source>
        <dbReference type="Proteomes" id="UP000448575"/>
    </source>
</evidence>
<keyword evidence="10" id="KW-0067">ATP-binding</keyword>
<dbReference type="PROSITE" id="PS50894">
    <property type="entry name" value="HPT"/>
    <property type="match status" value="1"/>
</dbReference>
<dbReference type="InterPro" id="IPR036641">
    <property type="entry name" value="HPT_dom_sf"/>
</dbReference>
<keyword evidence="12" id="KW-0902">Two-component regulatory system</keyword>
<dbReference type="InterPro" id="IPR000014">
    <property type="entry name" value="PAS"/>
</dbReference>
<evidence type="ECO:0000256" key="9">
    <source>
        <dbReference type="ARBA" id="ARBA00022777"/>
    </source>
</evidence>